<name>A0A0F0I8G4_ASPPU</name>
<dbReference type="Proteomes" id="UP000033540">
    <property type="component" value="Unassembled WGS sequence"/>
</dbReference>
<proteinExistence type="predicted"/>
<keyword evidence="1" id="KW-0418">Kinase</keyword>
<dbReference type="GO" id="GO:0016301">
    <property type="term" value="F:kinase activity"/>
    <property type="evidence" value="ECO:0007669"/>
    <property type="project" value="UniProtKB-KW"/>
</dbReference>
<dbReference type="AlphaFoldDB" id="A0A0F0I8G4"/>
<reference evidence="1 2" key="1">
    <citation type="submission" date="2015-02" db="EMBL/GenBank/DDBJ databases">
        <title>Draft genome sequence of Aspergillus parasiticus SU-1.</title>
        <authorList>
            <person name="Yu J."/>
            <person name="Fedorova N."/>
            <person name="Yin Y."/>
            <person name="Losada L."/>
            <person name="Zafar N."/>
            <person name="Taujale R."/>
            <person name="Ehrlich K.C."/>
            <person name="Bhatnagar D."/>
            <person name="Cleveland T.E."/>
            <person name="Bennett J.W."/>
            <person name="Nierman W.C."/>
        </authorList>
    </citation>
    <scope>NUCLEOTIDE SEQUENCE [LARGE SCALE GENOMIC DNA]</scope>
    <source>
        <strain evidence="2">ATCC 56775 / NRRL 5862 / SRRC 143 / SU-1</strain>
    </source>
</reference>
<evidence type="ECO:0000313" key="2">
    <source>
        <dbReference type="Proteomes" id="UP000033540"/>
    </source>
</evidence>
<gene>
    <name evidence="1" type="ORF">P875_00034178</name>
</gene>
<dbReference type="STRING" id="1403190.A0A0F0I8G4"/>
<dbReference type="InterPro" id="IPR011009">
    <property type="entry name" value="Kinase-like_dom_sf"/>
</dbReference>
<organism evidence="1 2">
    <name type="scientific">Aspergillus parasiticus (strain ATCC 56775 / NRRL 5862 / SRRC 143 / SU-1)</name>
    <dbReference type="NCBI Taxonomy" id="1403190"/>
    <lineage>
        <taxon>Eukaryota</taxon>
        <taxon>Fungi</taxon>
        <taxon>Dikarya</taxon>
        <taxon>Ascomycota</taxon>
        <taxon>Pezizomycotina</taxon>
        <taxon>Eurotiomycetes</taxon>
        <taxon>Eurotiomycetidae</taxon>
        <taxon>Eurotiales</taxon>
        <taxon>Aspergillaceae</taxon>
        <taxon>Aspergillus</taxon>
        <taxon>Aspergillus subgen. Circumdati</taxon>
    </lineage>
</organism>
<sequence length="117" mass="13339">MTGVMTASEKVSDTVCPACNWSTSRQRYCSYSSHVKLFYGAGDQGPPKIEVQNIEFLEQHTTIPIPSVIEEWTDDSDRYFILMNRLNGQTIEEARPTLSQPQKEHIADQVAEYIQQL</sequence>
<protein>
    <submittedName>
        <fullName evidence="1">Aminoglycoside 3'-phosphotransferase and Choline Kinase family protein</fullName>
    </submittedName>
</protein>
<dbReference type="SUPFAM" id="SSF56112">
    <property type="entry name" value="Protein kinase-like (PK-like)"/>
    <property type="match status" value="1"/>
</dbReference>
<evidence type="ECO:0000313" key="1">
    <source>
        <dbReference type="EMBL" id="KJK62962.1"/>
    </source>
</evidence>
<dbReference type="EMBL" id="JZEE01000588">
    <property type="protein sequence ID" value="KJK62962.1"/>
    <property type="molecule type" value="Genomic_DNA"/>
</dbReference>
<dbReference type="OrthoDB" id="8300194at2759"/>
<dbReference type="PANTHER" id="PTHR21310">
    <property type="entry name" value="AMINOGLYCOSIDE PHOSPHOTRANSFERASE-RELATED-RELATED"/>
    <property type="match status" value="1"/>
</dbReference>
<keyword evidence="1" id="KW-0808">Transferase</keyword>
<dbReference type="InterPro" id="IPR051678">
    <property type="entry name" value="AGP_Transferase"/>
</dbReference>
<comment type="caution">
    <text evidence="1">The sequence shown here is derived from an EMBL/GenBank/DDBJ whole genome shotgun (WGS) entry which is preliminary data.</text>
</comment>
<dbReference type="PANTHER" id="PTHR21310:SF48">
    <property type="entry name" value="AMINOGLYCOSIDE PHOSPHOTRANSFERASE DOMAIN-CONTAINING PROTEIN"/>
    <property type="match status" value="1"/>
</dbReference>
<accession>A0A0F0I8G4</accession>